<gene>
    <name evidence="4" type="ORF">PXEA_LOCUS20181</name>
</gene>
<dbReference type="Proteomes" id="UP000784294">
    <property type="component" value="Unassembled WGS sequence"/>
</dbReference>
<dbReference type="InterPro" id="IPR052118">
    <property type="entry name" value="Rho-GAP_regulator"/>
</dbReference>
<dbReference type="InterPro" id="IPR035892">
    <property type="entry name" value="C2_domain_sf"/>
</dbReference>
<dbReference type="InterPro" id="IPR000008">
    <property type="entry name" value="C2_dom"/>
</dbReference>
<dbReference type="InterPro" id="IPR057459">
    <property type="entry name" value="SYDE1/2_C2"/>
</dbReference>
<sequence>MEDTTFRYMRQSAGRLVAGLICPVLILGRWSDPVTRPAGRSGLFSGSLPPALLTAASVPSLPPTTPTPTHLATVSLESRLHPTAGPPPLLPLQTAASLPLVPSGTRLGDFRLVPSQRCFPPPGPNPPATAHLVSKSGHSSADLSVIYPAGAPPSLQPGQSALHTCPPVGKAATSSNVVSPGNAASTPTSNPAGGLTSPATTGLSGMLVVHLIAGSGLNSSHVLLRDLYCVLETDAIRKARSMIRTSREYFEWNEVFEVELEENRFLALLLYQWDPRTRHRLCFYGGLDLVSLLQTSAPSSQQAVAGSGVDTTTPECTGLGTTTGVGVECGIGSSRERMEETKRRQPSHGFGALLSPFVALANVKLDKIALQLEPKGLLYLELGFVSMGQAYRRRQSTHAIVAASSTGILFGVRIDQVVEREHRVVELIGQRAYSTALMAGRHGQQ</sequence>
<dbReference type="GO" id="GO:0016477">
    <property type="term" value="P:cell migration"/>
    <property type="evidence" value="ECO:0007669"/>
    <property type="project" value="TreeGrafter"/>
</dbReference>
<dbReference type="AlphaFoldDB" id="A0A448X387"/>
<dbReference type="EMBL" id="CAAALY010082370">
    <property type="protein sequence ID" value="VEL26741.1"/>
    <property type="molecule type" value="Genomic_DNA"/>
</dbReference>
<dbReference type="GO" id="GO:0097060">
    <property type="term" value="C:synaptic membrane"/>
    <property type="evidence" value="ECO:0007669"/>
    <property type="project" value="TreeGrafter"/>
</dbReference>
<dbReference type="SUPFAM" id="SSF49562">
    <property type="entry name" value="C2 domain (Calcium/lipid-binding domain, CaLB)"/>
    <property type="match status" value="1"/>
</dbReference>
<evidence type="ECO:0000313" key="5">
    <source>
        <dbReference type="Proteomes" id="UP000784294"/>
    </source>
</evidence>
<accession>A0A448X387</accession>
<evidence type="ECO:0000256" key="2">
    <source>
        <dbReference type="SAM" id="MobiDB-lite"/>
    </source>
</evidence>
<dbReference type="PANTHER" id="PTHR46150:SF3">
    <property type="entry name" value="RHO GTPASE-ACTIVATING PROTEIN 100F"/>
    <property type="match status" value="1"/>
</dbReference>
<name>A0A448X387_9PLAT</name>
<comment type="caution">
    <text evidence="4">The sequence shown here is derived from an EMBL/GenBank/DDBJ whole genome shotgun (WGS) entry which is preliminary data.</text>
</comment>
<proteinExistence type="predicted"/>
<feature type="region of interest" description="Disordered" evidence="2">
    <location>
        <begin position="172"/>
        <end position="196"/>
    </location>
</feature>
<evidence type="ECO:0000259" key="3">
    <source>
        <dbReference type="PROSITE" id="PS50004"/>
    </source>
</evidence>
<protein>
    <recommendedName>
        <fullName evidence="3">C2 domain-containing protein</fullName>
    </recommendedName>
</protein>
<dbReference type="Pfam" id="PF25336">
    <property type="entry name" value="C2_SYDE"/>
    <property type="match status" value="1"/>
</dbReference>
<evidence type="ECO:0000313" key="4">
    <source>
        <dbReference type="EMBL" id="VEL26741.1"/>
    </source>
</evidence>
<dbReference type="GO" id="GO:0030030">
    <property type="term" value="P:cell projection organization"/>
    <property type="evidence" value="ECO:0007669"/>
    <property type="project" value="TreeGrafter"/>
</dbReference>
<keyword evidence="5" id="KW-1185">Reference proteome</keyword>
<dbReference type="PANTHER" id="PTHR46150">
    <property type="entry name" value="RHO GTPASE-ACTIVATING PROTEIN 100F"/>
    <property type="match status" value="1"/>
</dbReference>
<keyword evidence="1" id="KW-0343">GTPase activation</keyword>
<dbReference type="GO" id="GO:0046578">
    <property type="term" value="P:regulation of Ras protein signal transduction"/>
    <property type="evidence" value="ECO:0007669"/>
    <property type="project" value="TreeGrafter"/>
</dbReference>
<evidence type="ECO:0000256" key="1">
    <source>
        <dbReference type="ARBA" id="ARBA00022468"/>
    </source>
</evidence>
<dbReference type="GO" id="GO:0005096">
    <property type="term" value="F:GTPase activator activity"/>
    <property type="evidence" value="ECO:0007669"/>
    <property type="project" value="UniProtKB-KW"/>
</dbReference>
<dbReference type="PROSITE" id="PS50004">
    <property type="entry name" value="C2"/>
    <property type="match status" value="1"/>
</dbReference>
<reference evidence="4" key="1">
    <citation type="submission" date="2018-11" db="EMBL/GenBank/DDBJ databases">
        <authorList>
            <consortium name="Pathogen Informatics"/>
        </authorList>
    </citation>
    <scope>NUCLEOTIDE SEQUENCE</scope>
</reference>
<feature type="domain" description="C2" evidence="3">
    <location>
        <begin position="187"/>
        <end position="303"/>
    </location>
</feature>
<organism evidence="4 5">
    <name type="scientific">Protopolystoma xenopodis</name>
    <dbReference type="NCBI Taxonomy" id="117903"/>
    <lineage>
        <taxon>Eukaryota</taxon>
        <taxon>Metazoa</taxon>
        <taxon>Spiralia</taxon>
        <taxon>Lophotrochozoa</taxon>
        <taxon>Platyhelminthes</taxon>
        <taxon>Monogenea</taxon>
        <taxon>Polyopisthocotylea</taxon>
        <taxon>Polystomatidea</taxon>
        <taxon>Polystomatidae</taxon>
        <taxon>Protopolystoma</taxon>
    </lineage>
</organism>
<feature type="non-terminal residue" evidence="4">
    <location>
        <position position="1"/>
    </location>
</feature>
<dbReference type="OrthoDB" id="120383at2759"/>